<organism evidence="2 3">
    <name type="scientific">Portunus trituberculatus</name>
    <name type="common">Swimming crab</name>
    <name type="synonym">Neptunus trituberculatus</name>
    <dbReference type="NCBI Taxonomy" id="210409"/>
    <lineage>
        <taxon>Eukaryota</taxon>
        <taxon>Metazoa</taxon>
        <taxon>Ecdysozoa</taxon>
        <taxon>Arthropoda</taxon>
        <taxon>Crustacea</taxon>
        <taxon>Multicrustacea</taxon>
        <taxon>Malacostraca</taxon>
        <taxon>Eumalacostraca</taxon>
        <taxon>Eucarida</taxon>
        <taxon>Decapoda</taxon>
        <taxon>Pleocyemata</taxon>
        <taxon>Brachyura</taxon>
        <taxon>Eubrachyura</taxon>
        <taxon>Portunoidea</taxon>
        <taxon>Portunidae</taxon>
        <taxon>Portuninae</taxon>
        <taxon>Portunus</taxon>
    </lineage>
</organism>
<dbReference type="EMBL" id="VSRR010112355">
    <property type="protein sequence ID" value="MPC98009.1"/>
    <property type="molecule type" value="Genomic_DNA"/>
</dbReference>
<sequence>MGRRGRRREDRERRSDKGRNREMERFKVMRARENKAYTVLMKAGTAAGNLR</sequence>
<proteinExistence type="predicted"/>
<evidence type="ECO:0000313" key="3">
    <source>
        <dbReference type="Proteomes" id="UP000324222"/>
    </source>
</evidence>
<evidence type="ECO:0000256" key="1">
    <source>
        <dbReference type="SAM" id="MobiDB-lite"/>
    </source>
</evidence>
<comment type="caution">
    <text evidence="2">The sequence shown here is derived from an EMBL/GenBank/DDBJ whole genome shotgun (WGS) entry which is preliminary data.</text>
</comment>
<reference evidence="2 3" key="1">
    <citation type="submission" date="2019-05" db="EMBL/GenBank/DDBJ databases">
        <title>Another draft genome of Portunus trituberculatus and its Hox gene families provides insights of decapod evolution.</title>
        <authorList>
            <person name="Jeong J.-H."/>
            <person name="Song I."/>
            <person name="Kim S."/>
            <person name="Choi T."/>
            <person name="Kim D."/>
            <person name="Ryu S."/>
            <person name="Kim W."/>
        </authorList>
    </citation>
    <scope>NUCLEOTIDE SEQUENCE [LARGE SCALE GENOMIC DNA]</scope>
    <source>
        <tissue evidence="2">Muscle</tissue>
    </source>
</reference>
<protein>
    <submittedName>
        <fullName evidence="2">Uncharacterized protein</fullName>
    </submittedName>
</protein>
<accession>A0A5B7JTB4</accession>
<evidence type="ECO:0000313" key="2">
    <source>
        <dbReference type="EMBL" id="MPC98009.1"/>
    </source>
</evidence>
<dbReference type="Proteomes" id="UP000324222">
    <property type="component" value="Unassembled WGS sequence"/>
</dbReference>
<feature type="compositionally biased region" description="Basic and acidic residues" evidence="1">
    <location>
        <begin position="7"/>
        <end position="23"/>
    </location>
</feature>
<feature type="region of interest" description="Disordered" evidence="1">
    <location>
        <begin position="1"/>
        <end position="23"/>
    </location>
</feature>
<dbReference type="AlphaFoldDB" id="A0A5B7JTB4"/>
<name>A0A5B7JTB4_PORTR</name>
<keyword evidence="3" id="KW-1185">Reference proteome</keyword>
<gene>
    <name evidence="2" type="ORF">E2C01_093358</name>
</gene>